<evidence type="ECO:0000256" key="4">
    <source>
        <dbReference type="ARBA" id="ARBA00022989"/>
    </source>
</evidence>
<feature type="transmembrane region" description="Helical" evidence="6">
    <location>
        <begin position="466"/>
        <end position="488"/>
    </location>
</feature>
<proteinExistence type="inferred from homology"/>
<evidence type="ECO:0000256" key="1">
    <source>
        <dbReference type="ARBA" id="ARBA00004141"/>
    </source>
</evidence>
<feature type="transmembrane region" description="Helical" evidence="6">
    <location>
        <begin position="131"/>
        <end position="152"/>
    </location>
</feature>
<feature type="transmembrane region" description="Helical" evidence="6">
    <location>
        <begin position="216"/>
        <end position="238"/>
    </location>
</feature>
<comment type="subcellular location">
    <subcellularLocation>
        <location evidence="1">Membrane</location>
        <topology evidence="1">Multi-pass membrane protein</topology>
    </subcellularLocation>
</comment>
<keyword evidence="3 6" id="KW-0812">Transmembrane</keyword>
<keyword evidence="8" id="KW-1185">Reference proteome</keyword>
<dbReference type="AlphaFoldDB" id="A0A0K9P9C8"/>
<dbReference type="Gene3D" id="1.20.1250.20">
    <property type="entry name" value="MFS general substrate transporter like domains"/>
    <property type="match status" value="1"/>
</dbReference>
<gene>
    <name evidence="7" type="ORF">ZOSMA_313G00130</name>
</gene>
<dbReference type="InterPro" id="IPR000109">
    <property type="entry name" value="POT_fam"/>
</dbReference>
<feature type="transmembrane region" description="Helical" evidence="6">
    <location>
        <begin position="383"/>
        <end position="405"/>
    </location>
</feature>
<organism evidence="7 8">
    <name type="scientific">Zostera marina</name>
    <name type="common">Eelgrass</name>
    <dbReference type="NCBI Taxonomy" id="29655"/>
    <lineage>
        <taxon>Eukaryota</taxon>
        <taxon>Viridiplantae</taxon>
        <taxon>Streptophyta</taxon>
        <taxon>Embryophyta</taxon>
        <taxon>Tracheophyta</taxon>
        <taxon>Spermatophyta</taxon>
        <taxon>Magnoliopsida</taxon>
        <taxon>Liliopsida</taxon>
        <taxon>Zosteraceae</taxon>
        <taxon>Zostera</taxon>
    </lineage>
</organism>
<comment type="caution">
    <text evidence="7">The sequence shown here is derived from an EMBL/GenBank/DDBJ whole genome shotgun (WGS) entry which is preliminary data.</text>
</comment>
<evidence type="ECO:0000313" key="7">
    <source>
        <dbReference type="EMBL" id="KMZ65663.1"/>
    </source>
</evidence>
<feature type="transmembrane region" description="Helical" evidence="6">
    <location>
        <begin position="425"/>
        <end position="445"/>
    </location>
</feature>
<keyword evidence="5 6" id="KW-0472">Membrane</keyword>
<dbReference type="GO" id="GO:0055085">
    <property type="term" value="P:transmembrane transport"/>
    <property type="evidence" value="ECO:0000318"/>
    <property type="project" value="GO_Central"/>
</dbReference>
<evidence type="ECO:0000256" key="3">
    <source>
        <dbReference type="ARBA" id="ARBA00022692"/>
    </source>
</evidence>
<dbReference type="OrthoDB" id="8904098at2759"/>
<dbReference type="InterPro" id="IPR036259">
    <property type="entry name" value="MFS_trans_sf"/>
</dbReference>
<accession>A0A0K9P9C8</accession>
<dbReference type="PANTHER" id="PTHR11654">
    <property type="entry name" value="OLIGOPEPTIDE TRANSPORTER-RELATED"/>
    <property type="match status" value="1"/>
</dbReference>
<reference evidence="8" key="1">
    <citation type="journal article" date="2016" name="Nature">
        <title>The genome of the seagrass Zostera marina reveals angiosperm adaptation to the sea.</title>
        <authorList>
            <person name="Olsen J.L."/>
            <person name="Rouze P."/>
            <person name="Verhelst B."/>
            <person name="Lin Y.-C."/>
            <person name="Bayer T."/>
            <person name="Collen J."/>
            <person name="Dattolo E."/>
            <person name="De Paoli E."/>
            <person name="Dittami S."/>
            <person name="Maumus F."/>
            <person name="Michel G."/>
            <person name="Kersting A."/>
            <person name="Lauritano C."/>
            <person name="Lohaus R."/>
            <person name="Toepel M."/>
            <person name="Tonon T."/>
            <person name="Vanneste K."/>
            <person name="Amirebrahimi M."/>
            <person name="Brakel J."/>
            <person name="Bostroem C."/>
            <person name="Chovatia M."/>
            <person name="Grimwood J."/>
            <person name="Jenkins J.W."/>
            <person name="Jueterbock A."/>
            <person name="Mraz A."/>
            <person name="Stam W.T."/>
            <person name="Tice H."/>
            <person name="Bornberg-Bauer E."/>
            <person name="Green P.J."/>
            <person name="Pearson G.A."/>
            <person name="Procaccini G."/>
            <person name="Duarte C.M."/>
            <person name="Schmutz J."/>
            <person name="Reusch T.B.H."/>
            <person name="Van de Peer Y."/>
        </authorList>
    </citation>
    <scope>NUCLEOTIDE SEQUENCE [LARGE SCALE GENOMIC DNA]</scope>
    <source>
        <strain evidence="8">cv. Finnish</strain>
    </source>
</reference>
<protein>
    <submittedName>
        <fullName evidence="7">Putative Nitrate Transporter 1.5c</fullName>
    </submittedName>
</protein>
<dbReference type="EMBL" id="LFYR01001020">
    <property type="protein sequence ID" value="KMZ65663.1"/>
    <property type="molecule type" value="Genomic_DNA"/>
</dbReference>
<sequence>MEAPITSSMKTKQCLPESSCVDDDTRDINEETNQQLLCTFDGSVDRHGNPSIKAVSGGWGVASLVLINQALSSLAFFGVGVNLVTFMTEILRQDNVEAANNVSKWIGTSNIFSLVGAFLSDSYWGRHKTCLIFQSIFVSGLLLLSLSSYLLLLSPCIPGDGTPHCAPPTKIEIGIFYFAIYQIGLGNGGYQPCITTFGADQFDEEEPKESQSKMAFFSYFYVANNIGTLFSNTVLVYVEDKGMWVLGFWLSSGAAFLAFVIFLAGFRWYRHFNPCGNPLSRIAHVVIASLRNWNADVSTTADPNHLYEAADKITTSNEGYGCRRRICHTPDFRFLDKAAAIVGVKEYRSNDEDDEEEDNPPTTSPWRLCTVTQVEEVKCILRLLPIWLCTIMYSVVFTQMASIFIEQGGSMKTDLTSSFNIPPASVSIFEILSVTGVVVSYRYCIAPLLLKHKIGSSNGLTELQRMGVGLVLSGLGMVSAGVVESQRLKYAVKSTSSLSILWQIPPYVLMGASEVFMYVGQMEFFNRQSPDGLKSFGGALYVLSMALGNYVSSLIVTLVMLITERGGESVGWIPDNLNEGRLDYFFYLLAVLTAIDFILFVLCAKWYRCISFQGT</sequence>
<evidence type="ECO:0000256" key="6">
    <source>
        <dbReference type="SAM" id="Phobius"/>
    </source>
</evidence>
<feature type="transmembrane region" description="Helical" evidence="6">
    <location>
        <begin position="584"/>
        <end position="607"/>
    </location>
</feature>
<evidence type="ECO:0000313" key="8">
    <source>
        <dbReference type="Proteomes" id="UP000036987"/>
    </source>
</evidence>
<dbReference type="Proteomes" id="UP000036987">
    <property type="component" value="Unassembled WGS sequence"/>
</dbReference>
<evidence type="ECO:0000256" key="5">
    <source>
        <dbReference type="ARBA" id="ARBA00023136"/>
    </source>
</evidence>
<dbReference type="Pfam" id="PF00854">
    <property type="entry name" value="PTR2"/>
    <property type="match status" value="1"/>
</dbReference>
<comment type="similarity">
    <text evidence="2">Belongs to the major facilitator superfamily. Proton-dependent oligopeptide transporter (POT/PTR) (TC 2.A.17) family.</text>
</comment>
<feature type="transmembrane region" description="Helical" evidence="6">
    <location>
        <begin position="59"/>
        <end position="84"/>
    </location>
</feature>
<evidence type="ECO:0000256" key="2">
    <source>
        <dbReference type="ARBA" id="ARBA00005982"/>
    </source>
</evidence>
<feature type="transmembrane region" description="Helical" evidence="6">
    <location>
        <begin position="540"/>
        <end position="562"/>
    </location>
</feature>
<dbReference type="GO" id="GO:0022857">
    <property type="term" value="F:transmembrane transporter activity"/>
    <property type="evidence" value="ECO:0000318"/>
    <property type="project" value="GO_Central"/>
</dbReference>
<dbReference type="GO" id="GO:0016020">
    <property type="term" value="C:membrane"/>
    <property type="evidence" value="ECO:0000318"/>
    <property type="project" value="GO_Central"/>
</dbReference>
<dbReference type="OMA" id="DDTRDIN"/>
<feature type="transmembrane region" description="Helical" evidence="6">
    <location>
        <begin position="244"/>
        <end position="264"/>
    </location>
</feature>
<name>A0A0K9P9C8_ZOSMR</name>
<keyword evidence="4 6" id="KW-1133">Transmembrane helix</keyword>
<feature type="transmembrane region" description="Helical" evidence="6">
    <location>
        <begin position="500"/>
        <end position="519"/>
    </location>
</feature>
<dbReference type="SUPFAM" id="SSF103473">
    <property type="entry name" value="MFS general substrate transporter"/>
    <property type="match status" value="1"/>
</dbReference>